<evidence type="ECO:0000259" key="5">
    <source>
        <dbReference type="SMART" id="SM00967"/>
    </source>
</evidence>
<dbReference type="GO" id="GO:0008173">
    <property type="term" value="F:RNA methyltransferase activity"/>
    <property type="evidence" value="ECO:0007669"/>
    <property type="project" value="InterPro"/>
</dbReference>
<feature type="coiled-coil region" evidence="4">
    <location>
        <begin position="1"/>
        <end position="28"/>
    </location>
</feature>
<dbReference type="EMBL" id="NGJU01000002">
    <property type="protein sequence ID" value="RST97570.1"/>
    <property type="molecule type" value="Genomic_DNA"/>
</dbReference>
<dbReference type="Pfam" id="PF22435">
    <property type="entry name" value="MRM3-like_sub_bind"/>
    <property type="match status" value="1"/>
</dbReference>
<dbReference type="InterPro" id="IPR029028">
    <property type="entry name" value="Alpha/beta_knot_MTases"/>
</dbReference>
<dbReference type="GeneID" id="98567240"/>
<dbReference type="OrthoDB" id="9785673at2"/>
<dbReference type="InterPro" id="IPR051259">
    <property type="entry name" value="rRNA_Methyltransferase"/>
</dbReference>
<dbReference type="InterPro" id="IPR053888">
    <property type="entry name" value="MRM3-like_sub_bind"/>
</dbReference>
<evidence type="ECO:0000256" key="3">
    <source>
        <dbReference type="ARBA" id="ARBA00022679"/>
    </source>
</evidence>
<dbReference type="PANTHER" id="PTHR43191">
    <property type="entry name" value="RRNA METHYLTRANSFERASE 3"/>
    <property type="match status" value="1"/>
</dbReference>
<sequence>MEEISSLKNNLIKEVKKLHKKKERQEQQAYLIEGFHLVEEAVNYEGNIQKVFTTKKHLEATQALLKNKATASLYVVTDEIIKSLSMVPAPQGVIAVVEIPKASQEPALTCPILILDNVQDPGNLGTMIRTADAANFKTIILGAGTVDSYNDKVLRSMQGSQFHLNIIEADLSQIIPTLRSQGVTVYGTELNPEAVSYRELPRNREIALMMGNEGQGVAPELLQLTDANVYIPITGKAESLNVAVAAGVLMFALT</sequence>
<proteinExistence type="inferred from homology"/>
<dbReference type="PANTHER" id="PTHR43191:SF2">
    <property type="entry name" value="RRNA METHYLTRANSFERASE 3, MITOCHONDRIAL"/>
    <property type="match status" value="1"/>
</dbReference>
<reference evidence="6 7" key="1">
    <citation type="submission" date="2017-05" db="EMBL/GenBank/DDBJ databases">
        <title>Vagococcus spp. assemblies.</title>
        <authorList>
            <person name="Gulvik C.A."/>
        </authorList>
    </citation>
    <scope>NUCLEOTIDE SEQUENCE [LARGE SCALE GENOMIC DNA]</scope>
    <source>
        <strain evidence="6 7">NCFB 2777</strain>
    </source>
</reference>
<dbReference type="SUPFAM" id="SSF75217">
    <property type="entry name" value="alpha/beta knot"/>
    <property type="match status" value="1"/>
</dbReference>
<gene>
    <name evidence="6" type="ORF">CBF35_02575</name>
</gene>
<dbReference type="GO" id="GO:0006396">
    <property type="term" value="P:RNA processing"/>
    <property type="evidence" value="ECO:0007669"/>
    <property type="project" value="InterPro"/>
</dbReference>
<dbReference type="GO" id="GO:0005737">
    <property type="term" value="C:cytoplasm"/>
    <property type="evidence" value="ECO:0007669"/>
    <property type="project" value="UniProtKB-ARBA"/>
</dbReference>
<comment type="caution">
    <text evidence="6">The sequence shown here is derived from an EMBL/GenBank/DDBJ whole genome shotgun (WGS) entry which is preliminary data.</text>
</comment>
<dbReference type="SMART" id="SM00967">
    <property type="entry name" value="SpoU_sub_bind"/>
    <property type="match status" value="1"/>
</dbReference>
<evidence type="ECO:0000313" key="7">
    <source>
        <dbReference type="Proteomes" id="UP000287239"/>
    </source>
</evidence>
<accession>A0A429ZV03</accession>
<dbReference type="GO" id="GO:0003723">
    <property type="term" value="F:RNA binding"/>
    <property type="evidence" value="ECO:0007669"/>
    <property type="project" value="InterPro"/>
</dbReference>
<keyword evidence="2 6" id="KW-0489">Methyltransferase</keyword>
<feature type="domain" description="RNA 2-O ribose methyltransferase substrate binding" evidence="5">
    <location>
        <begin position="31"/>
        <end position="103"/>
    </location>
</feature>
<dbReference type="InterPro" id="IPR029064">
    <property type="entry name" value="Ribosomal_eL30-like_sf"/>
</dbReference>
<dbReference type="SUPFAM" id="SSF55315">
    <property type="entry name" value="L30e-like"/>
    <property type="match status" value="1"/>
</dbReference>
<name>A0A429ZV03_9ENTE</name>
<dbReference type="InterPro" id="IPR013123">
    <property type="entry name" value="SpoU_subst-bd"/>
</dbReference>
<dbReference type="InterPro" id="IPR001537">
    <property type="entry name" value="SpoU_MeTrfase"/>
</dbReference>
<dbReference type="AlphaFoldDB" id="A0A429ZV03"/>
<dbReference type="CDD" id="cd18095">
    <property type="entry name" value="SpoU-like_rRNA-MTase"/>
    <property type="match status" value="1"/>
</dbReference>
<keyword evidence="3 6" id="KW-0808">Transferase</keyword>
<evidence type="ECO:0000256" key="4">
    <source>
        <dbReference type="SAM" id="Coils"/>
    </source>
</evidence>
<dbReference type="RefSeq" id="WP_126778317.1">
    <property type="nucleotide sequence ID" value="NZ_NGJU01000002.1"/>
</dbReference>
<comment type="similarity">
    <text evidence="1">Belongs to the class IV-like SAM-binding methyltransferase superfamily. RNA methyltransferase TrmH family.</text>
</comment>
<dbReference type="Gene3D" id="3.40.1280.10">
    <property type="match status" value="1"/>
</dbReference>
<organism evidence="6 7">
    <name type="scientific">Vagococcus salmoninarum</name>
    <dbReference type="NCBI Taxonomy" id="2739"/>
    <lineage>
        <taxon>Bacteria</taxon>
        <taxon>Bacillati</taxon>
        <taxon>Bacillota</taxon>
        <taxon>Bacilli</taxon>
        <taxon>Lactobacillales</taxon>
        <taxon>Enterococcaceae</taxon>
        <taxon>Vagococcus</taxon>
    </lineage>
</organism>
<dbReference type="GO" id="GO:0032259">
    <property type="term" value="P:methylation"/>
    <property type="evidence" value="ECO:0007669"/>
    <property type="project" value="UniProtKB-KW"/>
</dbReference>
<evidence type="ECO:0000313" key="6">
    <source>
        <dbReference type="EMBL" id="RST97570.1"/>
    </source>
</evidence>
<evidence type="ECO:0000256" key="1">
    <source>
        <dbReference type="ARBA" id="ARBA00007228"/>
    </source>
</evidence>
<protein>
    <submittedName>
        <fullName evidence="6">23S rRNA methyltransferase</fullName>
    </submittedName>
</protein>
<evidence type="ECO:0000256" key="2">
    <source>
        <dbReference type="ARBA" id="ARBA00022603"/>
    </source>
</evidence>
<dbReference type="InterPro" id="IPR029026">
    <property type="entry name" value="tRNA_m1G_MTases_N"/>
</dbReference>
<keyword evidence="4" id="KW-0175">Coiled coil</keyword>
<dbReference type="Gene3D" id="3.30.1330.30">
    <property type="match status" value="1"/>
</dbReference>
<dbReference type="Proteomes" id="UP000287239">
    <property type="component" value="Unassembled WGS sequence"/>
</dbReference>
<keyword evidence="7" id="KW-1185">Reference proteome</keyword>
<dbReference type="Pfam" id="PF00588">
    <property type="entry name" value="SpoU_methylase"/>
    <property type="match status" value="1"/>
</dbReference>